<comment type="caution">
    <text evidence="1">The sequence shown here is derived from an EMBL/GenBank/DDBJ whole genome shotgun (WGS) entry which is preliminary data.</text>
</comment>
<dbReference type="PANTHER" id="PTHR42905">
    <property type="entry name" value="PHOSPHOENOLPYRUVATE CARBOXYLASE"/>
    <property type="match status" value="1"/>
</dbReference>
<gene>
    <name evidence="1" type="ORF">QQ008_15505</name>
</gene>
<dbReference type="PANTHER" id="PTHR42905:SF16">
    <property type="entry name" value="CARBOXYPHOSPHONOENOLPYRUVATE PHOSPHONOMUTASE-LIKE PROTEIN (AFU_ORTHOLOGUE AFUA_5G07230)"/>
    <property type="match status" value="1"/>
</dbReference>
<dbReference type="InterPro" id="IPR039556">
    <property type="entry name" value="ICL/PEPM"/>
</dbReference>
<reference evidence="1" key="1">
    <citation type="submission" date="2023-06" db="EMBL/GenBank/DDBJ databases">
        <title>Genomic of Parafulvivirga corallium.</title>
        <authorList>
            <person name="Wang G."/>
        </authorList>
    </citation>
    <scope>NUCLEOTIDE SEQUENCE</scope>
    <source>
        <strain evidence="1">BMA10</strain>
    </source>
</reference>
<keyword evidence="2" id="KW-1185">Reference proteome</keyword>
<organism evidence="1 2">
    <name type="scientific">Splendidivirga corallicola</name>
    <dbReference type="NCBI Taxonomy" id="3051826"/>
    <lineage>
        <taxon>Bacteria</taxon>
        <taxon>Pseudomonadati</taxon>
        <taxon>Bacteroidota</taxon>
        <taxon>Cytophagia</taxon>
        <taxon>Cytophagales</taxon>
        <taxon>Splendidivirgaceae</taxon>
        <taxon>Splendidivirga</taxon>
    </lineage>
</organism>
<dbReference type="EMBL" id="JAUJEA010000005">
    <property type="protein sequence ID" value="MDN5202795.1"/>
    <property type="molecule type" value="Genomic_DNA"/>
</dbReference>
<dbReference type="Gene3D" id="3.20.20.60">
    <property type="entry name" value="Phosphoenolpyruvate-binding domains"/>
    <property type="match status" value="1"/>
</dbReference>
<protein>
    <submittedName>
        <fullName evidence="1">Isocitrate lyase/phosphoenolpyruvate mutase family protein</fullName>
    </submittedName>
</protein>
<dbReference type="CDD" id="cd00377">
    <property type="entry name" value="ICL_PEPM"/>
    <property type="match status" value="1"/>
</dbReference>
<dbReference type="GO" id="GO:0016829">
    <property type="term" value="F:lyase activity"/>
    <property type="evidence" value="ECO:0007669"/>
    <property type="project" value="UniProtKB-KW"/>
</dbReference>
<sequence>MKDIQRKKAETLLELHHSDKLLILPNIWDVLGAKLLESEGFEAIATASASVAFSRGYDDNQEIDFTILLRLLRTICNSTSLPVTADIERGYAGTLDELTENIKNLINCGIVGLNIEDSNVKGQDLEPIDLQCEKIKLIRKVSDDVGVPLVINARTDVFLIKHFEGNRLKEAIRRGRQYMEAGADCFYPILCGNDELKEINLNVQLPVNVIAQQHTFSIKELEQLKIARLSFGPALLKSVLMKMQEIFQSIKQDVGFNSFINENMISSARILEIIKS</sequence>
<evidence type="ECO:0000313" key="1">
    <source>
        <dbReference type="EMBL" id="MDN5202795.1"/>
    </source>
</evidence>
<dbReference type="RefSeq" id="WP_346752818.1">
    <property type="nucleotide sequence ID" value="NZ_JAUJEA010000005.1"/>
</dbReference>
<accession>A0ABT8KPX4</accession>
<evidence type="ECO:0000313" key="2">
    <source>
        <dbReference type="Proteomes" id="UP001172082"/>
    </source>
</evidence>
<dbReference type="InterPro" id="IPR040442">
    <property type="entry name" value="Pyrv_kinase-like_dom_sf"/>
</dbReference>
<dbReference type="SUPFAM" id="SSF51621">
    <property type="entry name" value="Phosphoenolpyruvate/pyruvate domain"/>
    <property type="match status" value="1"/>
</dbReference>
<dbReference type="Proteomes" id="UP001172082">
    <property type="component" value="Unassembled WGS sequence"/>
</dbReference>
<keyword evidence="1" id="KW-0456">Lyase</keyword>
<dbReference type="Pfam" id="PF13714">
    <property type="entry name" value="PEP_mutase"/>
    <property type="match status" value="1"/>
</dbReference>
<proteinExistence type="predicted"/>
<dbReference type="InterPro" id="IPR015813">
    <property type="entry name" value="Pyrv/PenolPyrv_kinase-like_dom"/>
</dbReference>
<name>A0ABT8KPX4_9BACT</name>